<evidence type="ECO:0000259" key="2">
    <source>
        <dbReference type="Pfam" id="PF20151"/>
    </source>
</evidence>
<dbReference type="InterPro" id="IPR045340">
    <property type="entry name" value="DUF6533"/>
</dbReference>
<feature type="transmembrane region" description="Helical" evidence="1">
    <location>
        <begin position="115"/>
        <end position="133"/>
    </location>
</feature>
<feature type="transmembrane region" description="Helical" evidence="1">
    <location>
        <begin position="198"/>
        <end position="217"/>
    </location>
</feature>
<dbReference type="AlphaFoldDB" id="A0AAD7ALA9"/>
<gene>
    <name evidence="3" type="ORF">DFH08DRAFT_799382</name>
</gene>
<feature type="transmembrane region" description="Helical" evidence="1">
    <location>
        <begin position="238"/>
        <end position="259"/>
    </location>
</feature>
<evidence type="ECO:0000313" key="4">
    <source>
        <dbReference type="Proteomes" id="UP001218218"/>
    </source>
</evidence>
<protein>
    <recommendedName>
        <fullName evidence="2">DUF6533 domain-containing protein</fullName>
    </recommendedName>
</protein>
<evidence type="ECO:0000256" key="1">
    <source>
        <dbReference type="SAM" id="Phobius"/>
    </source>
</evidence>
<keyword evidence="1" id="KW-0812">Transmembrane</keyword>
<dbReference type="EMBL" id="JARIHO010000004">
    <property type="protein sequence ID" value="KAJ7362331.1"/>
    <property type="molecule type" value="Genomic_DNA"/>
</dbReference>
<comment type="caution">
    <text evidence="3">The sequence shown here is derived from an EMBL/GenBank/DDBJ whole genome shotgun (WGS) entry which is preliminary data.</text>
</comment>
<sequence length="328" mass="36993">MDASEISTELIIADPRSRNVNYYLGAISFTLLFYDFLLTLDWEISRYWGARISLSKFLFFLNRYGTLLGNIPVVVQRFWITPSSPEKTTMYSLHQFRAKTLLTAFLFRCRQLEYYHQWFIIATQMIIGVILILRTYALYERNNRVLGLVLVISAGAIGACIWGIIFSGKTVKLWPGANLPIDIGCTYEIIPAQSTGLIIAWASMGVFDCLIFFLTLYKALSRQYSTGAQLLNVLLRDGSIYFGVVLLANVSNILTFIMGGPYTRGAAATPTNIISSIIISRHMLNLRDPALSSSRLPTNRNVQSQDQGVFSTYIVPTELPTVYTVEWP</sequence>
<evidence type="ECO:0000313" key="3">
    <source>
        <dbReference type="EMBL" id="KAJ7362331.1"/>
    </source>
</evidence>
<proteinExistence type="predicted"/>
<organism evidence="3 4">
    <name type="scientific">Mycena albidolilacea</name>
    <dbReference type="NCBI Taxonomy" id="1033008"/>
    <lineage>
        <taxon>Eukaryota</taxon>
        <taxon>Fungi</taxon>
        <taxon>Dikarya</taxon>
        <taxon>Basidiomycota</taxon>
        <taxon>Agaricomycotina</taxon>
        <taxon>Agaricomycetes</taxon>
        <taxon>Agaricomycetidae</taxon>
        <taxon>Agaricales</taxon>
        <taxon>Marasmiineae</taxon>
        <taxon>Mycenaceae</taxon>
        <taxon>Mycena</taxon>
    </lineage>
</organism>
<dbReference type="Proteomes" id="UP001218218">
    <property type="component" value="Unassembled WGS sequence"/>
</dbReference>
<keyword evidence="1" id="KW-1133">Transmembrane helix</keyword>
<feature type="domain" description="DUF6533" evidence="2">
    <location>
        <begin position="23"/>
        <end position="68"/>
    </location>
</feature>
<accession>A0AAD7ALA9</accession>
<keyword evidence="4" id="KW-1185">Reference proteome</keyword>
<keyword evidence="1" id="KW-0472">Membrane</keyword>
<feature type="transmembrane region" description="Helical" evidence="1">
    <location>
        <begin position="145"/>
        <end position="165"/>
    </location>
</feature>
<dbReference type="Pfam" id="PF20151">
    <property type="entry name" value="DUF6533"/>
    <property type="match status" value="1"/>
</dbReference>
<name>A0AAD7ALA9_9AGAR</name>
<feature type="transmembrane region" description="Helical" evidence="1">
    <location>
        <begin position="20"/>
        <end position="40"/>
    </location>
</feature>
<reference evidence="3" key="1">
    <citation type="submission" date="2023-03" db="EMBL/GenBank/DDBJ databases">
        <title>Massive genome expansion in bonnet fungi (Mycena s.s.) driven by repeated elements and novel gene families across ecological guilds.</title>
        <authorList>
            <consortium name="Lawrence Berkeley National Laboratory"/>
            <person name="Harder C.B."/>
            <person name="Miyauchi S."/>
            <person name="Viragh M."/>
            <person name="Kuo A."/>
            <person name="Thoen E."/>
            <person name="Andreopoulos B."/>
            <person name="Lu D."/>
            <person name="Skrede I."/>
            <person name="Drula E."/>
            <person name="Henrissat B."/>
            <person name="Morin E."/>
            <person name="Kohler A."/>
            <person name="Barry K."/>
            <person name="LaButti K."/>
            <person name="Morin E."/>
            <person name="Salamov A."/>
            <person name="Lipzen A."/>
            <person name="Mereny Z."/>
            <person name="Hegedus B."/>
            <person name="Baldrian P."/>
            <person name="Stursova M."/>
            <person name="Weitz H."/>
            <person name="Taylor A."/>
            <person name="Grigoriev I.V."/>
            <person name="Nagy L.G."/>
            <person name="Martin F."/>
            <person name="Kauserud H."/>
        </authorList>
    </citation>
    <scope>NUCLEOTIDE SEQUENCE</scope>
    <source>
        <strain evidence="3">CBHHK002</strain>
    </source>
</reference>